<dbReference type="GO" id="GO:0005730">
    <property type="term" value="C:nucleolus"/>
    <property type="evidence" value="ECO:0007669"/>
    <property type="project" value="TreeGrafter"/>
</dbReference>
<keyword evidence="7" id="KW-1185">Reference proteome</keyword>
<feature type="compositionally biased region" description="Basic and acidic residues" evidence="4">
    <location>
        <begin position="1348"/>
        <end position="1357"/>
    </location>
</feature>
<evidence type="ECO:0000256" key="4">
    <source>
        <dbReference type="SAM" id="MobiDB-lite"/>
    </source>
</evidence>
<dbReference type="OrthoDB" id="1110759at2759"/>
<dbReference type="PANTHER" id="PTHR11467">
    <property type="entry name" value="HISTONE H1"/>
    <property type="match status" value="1"/>
</dbReference>
<proteinExistence type="predicted"/>
<reference evidence="6" key="1">
    <citation type="journal article" date="2017" name="Nature">
        <title>The genome of Chenopodium quinoa.</title>
        <authorList>
            <person name="Jarvis D.E."/>
            <person name="Ho Y.S."/>
            <person name="Lightfoot D.J."/>
            <person name="Schmoeckel S.M."/>
            <person name="Li B."/>
            <person name="Borm T.J.A."/>
            <person name="Ohyanagi H."/>
            <person name="Mineta K."/>
            <person name="Michell C.T."/>
            <person name="Saber N."/>
            <person name="Kharbatia N.M."/>
            <person name="Rupper R.R."/>
            <person name="Sharp A.R."/>
            <person name="Dally N."/>
            <person name="Boughton B.A."/>
            <person name="Woo Y.H."/>
            <person name="Gao G."/>
            <person name="Schijlen E.G.W.M."/>
            <person name="Guo X."/>
            <person name="Momin A.A."/>
            <person name="Negrao S."/>
            <person name="Al-Babili S."/>
            <person name="Gehring C."/>
            <person name="Roessner U."/>
            <person name="Jung C."/>
            <person name="Murphy K."/>
            <person name="Arold S.T."/>
            <person name="Gojobori T."/>
            <person name="van der Linden C.G."/>
            <person name="van Loo E.N."/>
            <person name="Jellen E.N."/>
            <person name="Maughan P.J."/>
            <person name="Tester M."/>
        </authorList>
    </citation>
    <scope>NUCLEOTIDE SEQUENCE [LARGE SCALE GENOMIC DNA]</scope>
    <source>
        <strain evidence="6">cv. PI 614886</strain>
    </source>
</reference>
<dbReference type="SMART" id="SM00526">
    <property type="entry name" value="H15"/>
    <property type="match status" value="1"/>
</dbReference>
<feature type="compositionally biased region" description="Basic and acidic residues" evidence="4">
    <location>
        <begin position="991"/>
        <end position="1001"/>
    </location>
</feature>
<feature type="compositionally biased region" description="Basic and acidic residues" evidence="4">
    <location>
        <begin position="1306"/>
        <end position="1316"/>
    </location>
</feature>
<evidence type="ECO:0000313" key="6">
    <source>
        <dbReference type="EnsemblPlants" id="AUR62032767-RA:cds"/>
    </source>
</evidence>
<feature type="region of interest" description="Disordered" evidence="4">
    <location>
        <begin position="1254"/>
        <end position="1422"/>
    </location>
</feature>
<keyword evidence="2" id="KW-0238">DNA-binding</keyword>
<feature type="compositionally biased region" description="Basic and acidic residues" evidence="4">
    <location>
        <begin position="1389"/>
        <end position="1400"/>
    </location>
</feature>
<feature type="compositionally biased region" description="Basic and acidic residues" evidence="4">
    <location>
        <begin position="1150"/>
        <end position="1160"/>
    </location>
</feature>
<feature type="compositionally biased region" description="Polar residues" evidence="4">
    <location>
        <begin position="960"/>
        <end position="975"/>
    </location>
</feature>
<dbReference type="Gene3D" id="1.10.10.10">
    <property type="entry name" value="Winged helix-like DNA-binding domain superfamily/Winged helix DNA-binding domain"/>
    <property type="match status" value="1"/>
</dbReference>
<name>A0A803MNB6_CHEQI</name>
<dbReference type="InterPro" id="IPR036388">
    <property type="entry name" value="WH-like_DNA-bd_sf"/>
</dbReference>
<feature type="domain" description="H15" evidence="5">
    <location>
        <begin position="59"/>
        <end position="129"/>
    </location>
</feature>
<gene>
    <name evidence="6" type="primary">LOC110704834</name>
</gene>
<comment type="subcellular location">
    <subcellularLocation>
        <location evidence="1">Nucleus</location>
    </subcellularLocation>
</comment>
<dbReference type="SMART" id="SM00384">
    <property type="entry name" value="AT_hook"/>
    <property type="match status" value="2"/>
</dbReference>
<dbReference type="Pfam" id="PF00538">
    <property type="entry name" value="Linker_histone"/>
    <property type="match status" value="1"/>
</dbReference>
<organism evidence="6 7">
    <name type="scientific">Chenopodium quinoa</name>
    <name type="common">Quinoa</name>
    <dbReference type="NCBI Taxonomy" id="63459"/>
    <lineage>
        <taxon>Eukaryota</taxon>
        <taxon>Viridiplantae</taxon>
        <taxon>Streptophyta</taxon>
        <taxon>Embryophyta</taxon>
        <taxon>Tracheophyta</taxon>
        <taxon>Spermatophyta</taxon>
        <taxon>Magnoliopsida</taxon>
        <taxon>eudicotyledons</taxon>
        <taxon>Gunneridae</taxon>
        <taxon>Pentapetalae</taxon>
        <taxon>Caryophyllales</taxon>
        <taxon>Chenopodiaceae</taxon>
        <taxon>Chenopodioideae</taxon>
        <taxon>Atripliceae</taxon>
        <taxon>Chenopodium</taxon>
    </lineage>
</organism>
<evidence type="ECO:0000259" key="5">
    <source>
        <dbReference type="PROSITE" id="PS51504"/>
    </source>
</evidence>
<dbReference type="InterPro" id="IPR005818">
    <property type="entry name" value="Histone_H1/H5_H15"/>
</dbReference>
<dbReference type="Gramene" id="AUR62032767-RA">
    <property type="protein sequence ID" value="AUR62032767-RA:cds"/>
    <property type="gene ID" value="AUR62032767"/>
</dbReference>
<feature type="compositionally biased region" description="Polar residues" evidence="4">
    <location>
        <begin position="1187"/>
        <end position="1200"/>
    </location>
</feature>
<feature type="compositionally biased region" description="Polar residues" evidence="4">
    <location>
        <begin position="1369"/>
        <end position="1383"/>
    </location>
</feature>
<dbReference type="InterPro" id="IPR017956">
    <property type="entry name" value="AT_hook_DNA-bd_motif"/>
</dbReference>
<dbReference type="PANTHER" id="PTHR11467:SF109">
    <property type="entry name" value="H15 DOMAIN-CONTAINING PROTEIN"/>
    <property type="match status" value="1"/>
</dbReference>
<evidence type="ECO:0000256" key="1">
    <source>
        <dbReference type="ARBA" id="ARBA00004123"/>
    </source>
</evidence>
<feature type="compositionally biased region" description="Basic residues" evidence="4">
    <location>
        <begin position="981"/>
        <end position="990"/>
    </location>
</feature>
<reference evidence="6" key="2">
    <citation type="submission" date="2021-03" db="UniProtKB">
        <authorList>
            <consortium name="EnsemblPlants"/>
        </authorList>
    </citation>
    <scope>IDENTIFICATION</scope>
</reference>
<dbReference type="SMR" id="A0A803MNB6"/>
<feature type="region of interest" description="Disordered" evidence="4">
    <location>
        <begin position="615"/>
        <end position="662"/>
    </location>
</feature>
<dbReference type="KEGG" id="cqi:110704834"/>
<protein>
    <recommendedName>
        <fullName evidence="5">H15 domain-containing protein</fullName>
    </recommendedName>
</protein>
<dbReference type="PROSITE" id="PS51504">
    <property type="entry name" value="H15"/>
    <property type="match status" value="1"/>
</dbReference>
<dbReference type="InterPro" id="IPR036390">
    <property type="entry name" value="WH_DNA-bd_sf"/>
</dbReference>
<feature type="compositionally biased region" description="Polar residues" evidence="4">
    <location>
        <begin position="1295"/>
        <end position="1305"/>
    </location>
</feature>
<dbReference type="GO" id="GO:0003690">
    <property type="term" value="F:double-stranded DNA binding"/>
    <property type="evidence" value="ECO:0007669"/>
    <property type="project" value="TreeGrafter"/>
</dbReference>
<dbReference type="SUPFAM" id="SSF46785">
    <property type="entry name" value="Winged helix' DNA-binding domain"/>
    <property type="match status" value="1"/>
</dbReference>
<feature type="compositionally biased region" description="Polar residues" evidence="4">
    <location>
        <begin position="1331"/>
        <end position="1346"/>
    </location>
</feature>
<sequence length="1452" mass="163193">MADPRPALRSSKHALIMENLRNSVFNVANSYSIKPFSPSQIAFIEQQLLLAFPVFRTPTHPTYTAMIETAVKELDEEYGSNEDSISKFIKENYDGLPWAHSVYLSHHLSRMCENGEIVCTSDNRYTTPALIEERNLRGEQLKQRLGRRIKECAIEGNLGGQKVVEVSGDVVGFQEEDIMVLGRSRVKRRRRSCVVFEEDDEARGGGIVGEEHNISSCSQNLEVDKCNEAGGLEDEDDIAWRTRVSRRLSSVVVEEDDEVWGAAVVGGGQDIINNSNNFVVGRHNEEMVLKDVVDLTWEASETSEEWGGIETVDEDHDQLVVGGLKSELLPTECQFEVKCQALPLDDDECERNAETKLLVPSSVGVLQAKHESEVTTETMSMDEDKSAAELVLEPVECVEKSSVKDLVLKESELLIRVDVDEVAVKKSALKESELMIVPFEGNTPLAAVSAGINPTSVRIDPVIVCCLPVEQEQPQRKRSVYHTKKRLKACQKKMKVSSKSVPSLPALTVDRNLVDRSQLQELSSQRGFETKPCSTLLESPNFKGLPAGQSQQACTSSLIDGFKDQLDRQKSLDPWHHRISWEELISADDEENLPLQQVLEKCGKRRRHVAQMLTQNTPLMTEASSKSNSNPHVNLPKRKEKQPQQQRLQKKLKPQDQKCSSFEADTVAATESMTSPSLHMVEWRNRPSCVDHVSQIGVLDIVEEISDMLPHHQHLVQGKDQGSSLQFELTAETFPLNDGHIWKDNQQTRGDHTLLCEPENSAKVNTVELSPTQHLNGQKDELYIGDMVTTAVIEDIVSTLDQNYQQLIDQQEPTEETTTSFLLQRQCLWEQEVPSKPASNLIVEETPSKLCQVNKISNRELATDQQNVCPEVEPSEFIATEHVVSDILQSVQEKEKHRKQVEPSLQNPKHQIEHQEVKSQIDGRLQPREATMCTLEEENVPTRPQKQVEESKDVVPSLDGQLQLQKGLSKPATQWNQKQQNKQKRGRGRPRKEESATKVKADLLTLQPQVKKRGRPRKQKEETEGSAVVSMNVHLQQERLSELEIDQNPQLQTMQPNNDGPERPLKLVEASKEDDLGSSNLHFQPQDESSEFALISNTLHKVILLETDGQKQPCIQTDGVKEDAVVSSNLHLHLQEGSCEPSAGHYSQQHTKEMKEENLERPWKQLEAANEHAVASLNLHAHRQEGSSEPESGQNSQPQFKQPEKDCQGRSPKQIEAAKEDTAASSILHPQKLAGFSEPATLSISQQHISEKLQSEVHRTSETGQTTPPSDDETCQQLKKHKLHIGGQRPKTRAMTASSDNQPDQQQKELLCHEQEGSQGEFEGQCPKTGAMTTSSNNQPDQQQIVQRRHDHDRSCGKFEGVQGPKTRAMTTSDNQSDQQQNEWHYHKHEGNLGKFEVQRPKTRAKTTSSDNQPDQQLNERNCQKAAKIAVVPLASIDQLRSRIKRQSLDST</sequence>
<evidence type="ECO:0000256" key="3">
    <source>
        <dbReference type="ARBA" id="ARBA00023242"/>
    </source>
</evidence>
<accession>A0A803MNB6</accession>
<dbReference type="GO" id="GO:0006334">
    <property type="term" value="P:nucleosome assembly"/>
    <property type="evidence" value="ECO:0007669"/>
    <property type="project" value="InterPro"/>
</dbReference>
<dbReference type="GeneID" id="110704834"/>
<feature type="compositionally biased region" description="Polar residues" evidence="4">
    <location>
        <begin position="615"/>
        <end position="632"/>
    </location>
</feature>
<dbReference type="GO" id="GO:0000786">
    <property type="term" value="C:nucleosome"/>
    <property type="evidence" value="ECO:0007669"/>
    <property type="project" value="InterPro"/>
</dbReference>
<dbReference type="GO" id="GO:0031492">
    <property type="term" value="F:nucleosomal DNA binding"/>
    <property type="evidence" value="ECO:0007669"/>
    <property type="project" value="TreeGrafter"/>
</dbReference>
<dbReference type="Proteomes" id="UP000596660">
    <property type="component" value="Unplaced"/>
</dbReference>
<dbReference type="GO" id="GO:0045910">
    <property type="term" value="P:negative regulation of DNA recombination"/>
    <property type="evidence" value="ECO:0007669"/>
    <property type="project" value="TreeGrafter"/>
</dbReference>
<keyword evidence="3" id="KW-0539">Nucleus</keyword>
<dbReference type="EnsemblPlants" id="AUR62032767-RA">
    <property type="protein sequence ID" value="AUR62032767-RA:cds"/>
    <property type="gene ID" value="AUR62032767"/>
</dbReference>
<dbReference type="GO" id="GO:0030261">
    <property type="term" value="P:chromosome condensation"/>
    <property type="evidence" value="ECO:0007669"/>
    <property type="project" value="TreeGrafter"/>
</dbReference>
<feature type="region of interest" description="Disordered" evidence="4">
    <location>
        <begin position="894"/>
        <end position="1030"/>
    </location>
</feature>
<feature type="compositionally biased region" description="Polar residues" evidence="4">
    <location>
        <begin position="1406"/>
        <end position="1421"/>
    </location>
</feature>
<feature type="compositionally biased region" description="Basic and acidic residues" evidence="4">
    <location>
        <begin position="910"/>
        <end position="927"/>
    </location>
</feature>
<feature type="region of interest" description="Disordered" evidence="4">
    <location>
        <begin position="1181"/>
        <end position="1224"/>
    </location>
</feature>
<dbReference type="RefSeq" id="XP_021738342.1">
    <property type="nucleotide sequence ID" value="XM_021882650.1"/>
</dbReference>
<evidence type="ECO:0000256" key="2">
    <source>
        <dbReference type="ARBA" id="ARBA00023125"/>
    </source>
</evidence>
<feature type="region of interest" description="Disordered" evidence="4">
    <location>
        <begin position="1138"/>
        <end position="1160"/>
    </location>
</feature>
<evidence type="ECO:0000313" key="7">
    <source>
        <dbReference type="Proteomes" id="UP000596660"/>
    </source>
</evidence>
<dbReference type="Pfam" id="PF02178">
    <property type="entry name" value="AT_hook"/>
    <property type="match status" value="2"/>
</dbReference>